<gene>
    <name evidence="5" type="ORF">UO65_5288</name>
</gene>
<dbReference type="InterPro" id="IPR003142">
    <property type="entry name" value="BPL_C"/>
</dbReference>
<organism evidence="5 6">
    <name type="scientific">Actinokineospora spheciospongiae</name>
    <dbReference type="NCBI Taxonomy" id="909613"/>
    <lineage>
        <taxon>Bacteria</taxon>
        <taxon>Bacillati</taxon>
        <taxon>Actinomycetota</taxon>
        <taxon>Actinomycetes</taxon>
        <taxon>Pseudonocardiales</taxon>
        <taxon>Pseudonocardiaceae</taxon>
        <taxon>Actinokineospora</taxon>
    </lineage>
</organism>
<proteinExistence type="predicted"/>
<dbReference type="Gene3D" id="3.30.930.10">
    <property type="entry name" value="Bira Bifunctional Protein, Domain 2"/>
    <property type="match status" value="1"/>
</dbReference>
<dbReference type="GO" id="GO:0004077">
    <property type="term" value="F:biotin--[biotin carboxyl-carrier protein] ligase activity"/>
    <property type="evidence" value="ECO:0007669"/>
    <property type="project" value="UniProtKB-EC"/>
</dbReference>
<dbReference type="Proteomes" id="UP000019277">
    <property type="component" value="Unassembled WGS sequence"/>
</dbReference>
<evidence type="ECO:0000313" key="6">
    <source>
        <dbReference type="Proteomes" id="UP000019277"/>
    </source>
</evidence>
<dbReference type="OrthoDB" id="9807064at2"/>
<evidence type="ECO:0000259" key="4">
    <source>
        <dbReference type="PROSITE" id="PS51733"/>
    </source>
</evidence>
<dbReference type="PATRIC" id="fig|909613.9.peg.5282"/>
<sequence length="269" mass="27169">MSELDVEDLRAHLLDRYAEVDVVAATGSTNADLVAAAERGAPDRSVLIAEEQTAGRGRRSRTWVSPPGSGLYLSVLLRPDGVPVAKFGTLALVAGVALVRAARSAGVTATLKWPNDLLAGTNPAKCAGVLAEVVTTAGGPAVVLGIGLNVGPLGTAVPAGPGGLPATSLAQEGGDPDRAAAAIALLGAFDEAERAWRAAGGDLGGAGLLAFYRAHCSTLGRRVRVELPDGSELRGLAVDVDADGQVVVDIAGTRRPLSAGDVVHVRDLA</sequence>
<evidence type="ECO:0000256" key="1">
    <source>
        <dbReference type="ARBA" id="ARBA00022598"/>
    </source>
</evidence>
<dbReference type="EMBL" id="AYXG01000205">
    <property type="protein sequence ID" value="EWC59427.1"/>
    <property type="molecule type" value="Genomic_DNA"/>
</dbReference>
<dbReference type="Pfam" id="PF02237">
    <property type="entry name" value="BPL_C"/>
    <property type="match status" value="1"/>
</dbReference>
<accession>W7IRS4</accession>
<dbReference type="PROSITE" id="PS51733">
    <property type="entry name" value="BPL_LPL_CATALYTIC"/>
    <property type="match status" value="1"/>
</dbReference>
<dbReference type="InterPro" id="IPR045864">
    <property type="entry name" value="aa-tRNA-synth_II/BPL/LPL"/>
</dbReference>
<dbReference type="STRING" id="909613.UO65_5288"/>
<keyword evidence="6" id="KW-1185">Reference proteome</keyword>
<dbReference type="GO" id="GO:0005737">
    <property type="term" value="C:cytoplasm"/>
    <property type="evidence" value="ECO:0007669"/>
    <property type="project" value="TreeGrafter"/>
</dbReference>
<evidence type="ECO:0000256" key="2">
    <source>
        <dbReference type="ARBA" id="ARBA00023267"/>
    </source>
</evidence>
<evidence type="ECO:0000256" key="3">
    <source>
        <dbReference type="ARBA" id="ARBA00024227"/>
    </source>
</evidence>
<dbReference type="Pfam" id="PF03099">
    <property type="entry name" value="BPL_LplA_LipB"/>
    <property type="match status" value="1"/>
</dbReference>
<dbReference type="eggNOG" id="COG0340">
    <property type="taxonomic scope" value="Bacteria"/>
</dbReference>
<reference evidence="5 6" key="1">
    <citation type="journal article" date="2014" name="Genome Announc.">
        <title>Draft Genome Sequence of the Antitrypanosomally Active Sponge-Associated Bacterium Actinokineospora sp. Strain EG49.</title>
        <authorList>
            <person name="Harjes J."/>
            <person name="Ryu T."/>
            <person name="Abdelmohsen U.R."/>
            <person name="Moitinho-Silva L."/>
            <person name="Horn H."/>
            <person name="Ravasi T."/>
            <person name="Hentschel U."/>
        </authorList>
    </citation>
    <scope>NUCLEOTIDE SEQUENCE [LARGE SCALE GENOMIC DNA]</scope>
    <source>
        <strain evidence="5 6">EG49</strain>
    </source>
</reference>
<name>W7IRS4_9PSEU</name>
<dbReference type="SUPFAM" id="SSF55681">
    <property type="entry name" value="Class II aaRS and biotin synthetases"/>
    <property type="match status" value="1"/>
</dbReference>
<dbReference type="NCBIfam" id="TIGR00121">
    <property type="entry name" value="birA_ligase"/>
    <property type="match status" value="1"/>
</dbReference>
<comment type="caution">
    <text evidence="5">The sequence shown here is derived from an EMBL/GenBank/DDBJ whole genome shotgun (WGS) entry which is preliminary data.</text>
</comment>
<dbReference type="InterPro" id="IPR004408">
    <property type="entry name" value="Biotin_CoA_COase_ligase"/>
</dbReference>
<dbReference type="EC" id="6.3.4.15" evidence="3"/>
<dbReference type="PANTHER" id="PTHR12835">
    <property type="entry name" value="BIOTIN PROTEIN LIGASE"/>
    <property type="match status" value="1"/>
</dbReference>
<protein>
    <recommendedName>
        <fullName evidence="3">biotin--[biotin carboxyl-carrier protein] ligase</fullName>
        <ecNumber evidence="3">6.3.4.15</ecNumber>
    </recommendedName>
</protein>
<dbReference type="RefSeq" id="WP_035287465.1">
    <property type="nucleotide sequence ID" value="NZ_AYXG01000205.1"/>
</dbReference>
<keyword evidence="1 5" id="KW-0436">Ligase</keyword>
<dbReference type="PANTHER" id="PTHR12835:SF5">
    <property type="entry name" value="BIOTIN--PROTEIN LIGASE"/>
    <property type="match status" value="1"/>
</dbReference>
<dbReference type="Gene3D" id="2.30.30.100">
    <property type="match status" value="1"/>
</dbReference>
<keyword evidence="2" id="KW-0092">Biotin</keyword>
<dbReference type="CDD" id="cd16442">
    <property type="entry name" value="BPL"/>
    <property type="match status" value="1"/>
</dbReference>
<dbReference type="AlphaFoldDB" id="W7IRS4"/>
<dbReference type="InterPro" id="IPR004143">
    <property type="entry name" value="BPL_LPL_catalytic"/>
</dbReference>
<feature type="domain" description="BPL/LPL catalytic" evidence="4">
    <location>
        <begin position="6"/>
        <end position="197"/>
    </location>
</feature>
<evidence type="ECO:0000313" key="5">
    <source>
        <dbReference type="EMBL" id="EWC59427.1"/>
    </source>
</evidence>